<protein>
    <recommendedName>
        <fullName evidence="2">NAD(P) transhydrogenase subunit beta</fullName>
        <ecNumber evidence="2">7.1.1.1</ecNumber>
    </recommendedName>
    <alternativeName>
        <fullName evidence="2">Nicotinamide nucleotide transhydrogenase subunit beta</fullName>
    </alternativeName>
</protein>
<gene>
    <name evidence="5" type="ORF">KOF26_01355</name>
</gene>
<dbReference type="InterPro" id="IPR034300">
    <property type="entry name" value="PNTB-like"/>
</dbReference>
<dbReference type="InterPro" id="IPR012136">
    <property type="entry name" value="NADH_DH_b"/>
</dbReference>
<accession>A0ABS6BF88</accession>
<evidence type="ECO:0000313" key="6">
    <source>
        <dbReference type="Proteomes" id="UP000776276"/>
    </source>
</evidence>
<dbReference type="Proteomes" id="UP000776276">
    <property type="component" value="Unassembled WGS sequence"/>
</dbReference>
<keyword evidence="2" id="KW-1278">Translocase</keyword>
<evidence type="ECO:0000256" key="2">
    <source>
        <dbReference type="PIRNR" id="PIRNR000204"/>
    </source>
</evidence>
<keyword evidence="6" id="KW-1185">Reference proteome</keyword>
<dbReference type="EC" id="7.1.1.1" evidence="2"/>
<proteinExistence type="inferred from homology"/>
<name>A0ABS6BF88_9SPHN</name>
<comment type="catalytic activity">
    <reaction evidence="2">
        <text>NAD(+) + NADPH + H(+)(in) = NADH + NADP(+) + H(+)(out)</text>
        <dbReference type="Rhea" id="RHEA:47992"/>
        <dbReference type="ChEBI" id="CHEBI:15378"/>
        <dbReference type="ChEBI" id="CHEBI:57540"/>
        <dbReference type="ChEBI" id="CHEBI:57783"/>
        <dbReference type="ChEBI" id="CHEBI:57945"/>
        <dbReference type="ChEBI" id="CHEBI:58349"/>
        <dbReference type="EC" id="7.1.1.1"/>
    </reaction>
</comment>
<feature type="transmembrane region" description="Helical" evidence="3">
    <location>
        <begin position="6"/>
        <end position="29"/>
    </location>
</feature>
<organism evidence="5 6">
    <name type="scientific">Sphingomonas quercus</name>
    <dbReference type="NCBI Taxonomy" id="2842451"/>
    <lineage>
        <taxon>Bacteria</taxon>
        <taxon>Pseudomonadati</taxon>
        <taxon>Pseudomonadota</taxon>
        <taxon>Alphaproteobacteria</taxon>
        <taxon>Sphingomonadales</taxon>
        <taxon>Sphingomonadaceae</taxon>
        <taxon>Sphingomonas</taxon>
    </lineage>
</organism>
<keyword evidence="2" id="KW-1003">Cell membrane</keyword>
<sequence length="471" mass="49495">MHEALAVPAWVGFAYLIAGVCFVLALRGLSSPESSRRGNRYGMIGMLIAVVTTLITHEIASLPEILIAILIGGSVGFVIARRIAMTAMPQLVAAFHSLVGLAAVLVAGAAYLNPIPFGIADLDGVIHLQSRIEMGLGVAIGAITFSGSVIAFLKLNGNMSGKPIMLPGRHVINLGTLALILGLIAYFLTDQSTWVFGAVTALSFLIGFLLIIPIGGADMPVVVSMLNSYSGWAAAAMGFTLHNTAMIITGALVGSSGAILSYIMCRAMNRSFISVIAGGFGAEAGGGGGAAQTDRPWKRGSAEDAAFMMKQAEQVIIVPGYGMAVAQAQHALREMADLLKKEGVTVKYAIHPVAGRMPGHMNVLLAEANVPYDEVFELEDINGEFAQTDVAFVIGANDVTNPAAKTDKTSPIYGMPVLDVEKAKTVLFVKRSMGGVGYAGVDNDVFYMDNTMMLLADAKKMVEDIVKAMAH</sequence>
<feature type="transmembrane region" description="Helical" evidence="3">
    <location>
        <begin position="132"/>
        <end position="151"/>
    </location>
</feature>
<keyword evidence="2 3" id="KW-0472">Membrane</keyword>
<feature type="transmembrane region" description="Helical" evidence="3">
    <location>
        <begin position="41"/>
        <end position="59"/>
    </location>
</feature>
<dbReference type="EMBL" id="JAHKRT010000001">
    <property type="protein sequence ID" value="MBU3076497.1"/>
    <property type="molecule type" value="Genomic_DNA"/>
</dbReference>
<evidence type="ECO:0000259" key="4">
    <source>
        <dbReference type="Pfam" id="PF02233"/>
    </source>
</evidence>
<comment type="function">
    <text evidence="2">The transhydrogenation between NADH and NADP is coupled to respiration and ATP hydrolysis and functions as a proton pump across the membrane.</text>
</comment>
<keyword evidence="2" id="KW-0521">NADP</keyword>
<keyword evidence="3" id="KW-1133">Transmembrane helix</keyword>
<dbReference type="Pfam" id="PF02233">
    <property type="entry name" value="PNTB"/>
    <property type="match status" value="1"/>
</dbReference>
<feature type="transmembrane region" description="Helical" evidence="3">
    <location>
        <begin position="194"/>
        <end position="214"/>
    </location>
</feature>
<comment type="similarity">
    <text evidence="2">Belongs to the PNT beta subunit family.</text>
</comment>
<comment type="caution">
    <text evidence="5">The sequence shown here is derived from an EMBL/GenBank/DDBJ whole genome shotgun (WGS) entry which is preliminary data.</text>
</comment>
<evidence type="ECO:0000256" key="3">
    <source>
        <dbReference type="SAM" id="Phobius"/>
    </source>
</evidence>
<feature type="transmembrane region" description="Helical" evidence="3">
    <location>
        <begin position="91"/>
        <end position="112"/>
    </location>
</feature>
<feature type="domain" description="NADP transhydrogenase beta-like" evidence="4">
    <location>
        <begin position="13"/>
        <end position="467"/>
    </location>
</feature>
<feature type="transmembrane region" description="Helical" evidence="3">
    <location>
        <begin position="171"/>
        <end position="188"/>
    </location>
</feature>
<keyword evidence="3" id="KW-0812">Transmembrane</keyword>
<evidence type="ECO:0000313" key="5">
    <source>
        <dbReference type="EMBL" id="MBU3076497.1"/>
    </source>
</evidence>
<feature type="transmembrane region" description="Helical" evidence="3">
    <location>
        <begin position="65"/>
        <end position="84"/>
    </location>
</feature>
<evidence type="ECO:0000256" key="1">
    <source>
        <dbReference type="ARBA" id="ARBA00023027"/>
    </source>
</evidence>
<dbReference type="PANTHER" id="PTHR44758:SF1">
    <property type="entry name" value="NAD(P) TRANSHYDROGENASE SUBUNIT BETA"/>
    <property type="match status" value="1"/>
</dbReference>
<dbReference type="PIRSF" id="PIRSF000204">
    <property type="entry name" value="PNTB"/>
    <property type="match status" value="1"/>
</dbReference>
<reference evidence="5 6" key="1">
    <citation type="submission" date="2021-06" db="EMBL/GenBank/DDBJ databases">
        <title>Sphingomonas sp. XMGL2, whole genome shotgun sequencing project.</title>
        <authorList>
            <person name="Zhao G."/>
            <person name="Shen L."/>
        </authorList>
    </citation>
    <scope>NUCLEOTIDE SEQUENCE [LARGE SCALE GENOMIC DNA]</scope>
    <source>
        <strain evidence="5 6">XMGL2</strain>
    </source>
</reference>
<feature type="transmembrane region" description="Helical" evidence="3">
    <location>
        <begin position="245"/>
        <end position="265"/>
    </location>
</feature>
<keyword evidence="1 2" id="KW-0520">NAD</keyword>
<feature type="transmembrane region" description="Helical" evidence="3">
    <location>
        <begin position="221"/>
        <end position="239"/>
    </location>
</feature>
<keyword evidence="2" id="KW-0997">Cell inner membrane</keyword>
<dbReference type="RefSeq" id="WP_216318798.1">
    <property type="nucleotide sequence ID" value="NZ_JAHKRT010000001.1"/>
</dbReference>
<dbReference type="PANTHER" id="PTHR44758">
    <property type="entry name" value="NAD(P) TRANSHYDROGENASE SUBUNIT BETA"/>
    <property type="match status" value="1"/>
</dbReference>